<dbReference type="InterPro" id="IPR000873">
    <property type="entry name" value="AMP-dep_synth/lig_dom"/>
</dbReference>
<dbReference type="EMBL" id="DVNK01000063">
    <property type="protein sequence ID" value="HIU47680.1"/>
    <property type="molecule type" value="Genomic_DNA"/>
</dbReference>
<dbReference type="PANTHER" id="PTHR43201">
    <property type="entry name" value="ACYL-COA SYNTHETASE"/>
    <property type="match status" value="1"/>
</dbReference>
<dbReference type="Gene3D" id="3.40.50.12780">
    <property type="entry name" value="N-terminal domain of ligase-like"/>
    <property type="match status" value="1"/>
</dbReference>
<evidence type="ECO:0000313" key="6">
    <source>
        <dbReference type="Proteomes" id="UP000824123"/>
    </source>
</evidence>
<dbReference type="InterPro" id="IPR045851">
    <property type="entry name" value="AMP-bd_C_sf"/>
</dbReference>
<dbReference type="Pfam" id="PF13193">
    <property type="entry name" value="AMP-binding_C"/>
    <property type="match status" value="1"/>
</dbReference>
<sequence>MRPLMSVTIGDLLRKWAREIPDNECVVYPQGAKRWTWKQFDELTDRVARGFMAMGIQKEDKVAIWATNVPEWIITFFAAAKMGAILVTVNTNYKQFELEYLLRQSDTQTLIMIGECKGNNYVEHVRGLCPGLDETEPGALDNKRLPYLKNLVYIGERADTPKGFYNFEDIYAMADKVSEAEYQARTTSLTPQDVVNMQYTSGTTGFPKGVMLTHYNVTNNGQGIGDCMELTPEDRLCIVVPLFHCFGCVLGVESCLTHGSTMVFVDLYNPGRVLKILQDEHCTAVHGVPTMFIGYLEHPDFKSFDLSHMRTGIMAGSPCPINYMRRVVNEMNMRDIVITYGQTECSPGMTMSRKTDPLELRVTTVGRLLPHCEGKIIDPETGREQPHGVPGEICTRGYHLMRGYYKMPEATRQAIDEEGWLHTGDIGTMDDNGYFKITGRLKDMIIRGGENIYPREIEEFLYTNPKVSDVQVVGVPDKKYGEEVCAYVVLKEKGSATEQELIDFVKQGLSRFKAPHYVLFVDTFPMTASGKIQKFKLREMAVHDLHLEDAAAIETA</sequence>
<gene>
    <name evidence="5" type="ORF">IAC59_10570</name>
</gene>
<comment type="caution">
    <text evidence="5">The sequence shown here is derived from an EMBL/GenBank/DDBJ whole genome shotgun (WGS) entry which is preliminary data.</text>
</comment>
<evidence type="ECO:0000259" key="3">
    <source>
        <dbReference type="Pfam" id="PF00501"/>
    </source>
</evidence>
<dbReference type="Gene3D" id="3.30.300.30">
    <property type="match status" value="1"/>
</dbReference>
<name>A0A9D1LT89_9FIRM</name>
<dbReference type="AlphaFoldDB" id="A0A9D1LT89"/>
<dbReference type="FunFam" id="3.40.50.12780:FF:000003">
    <property type="entry name" value="Long-chain-fatty-acid--CoA ligase FadD"/>
    <property type="match status" value="1"/>
</dbReference>
<organism evidence="5 6">
    <name type="scientific">Candidatus Fimadaptatus faecigallinarum</name>
    <dbReference type="NCBI Taxonomy" id="2840814"/>
    <lineage>
        <taxon>Bacteria</taxon>
        <taxon>Bacillati</taxon>
        <taxon>Bacillota</taxon>
        <taxon>Clostridia</taxon>
        <taxon>Eubacteriales</taxon>
        <taxon>Candidatus Fimadaptatus</taxon>
    </lineage>
</organism>
<keyword evidence="2" id="KW-0436">Ligase</keyword>
<dbReference type="FunFam" id="3.30.300.30:FF:000008">
    <property type="entry name" value="2,3-dihydroxybenzoate-AMP ligase"/>
    <property type="match status" value="1"/>
</dbReference>
<dbReference type="CDD" id="cd05917">
    <property type="entry name" value="FACL_like_2"/>
    <property type="match status" value="1"/>
</dbReference>
<comment type="similarity">
    <text evidence="1">Belongs to the ATP-dependent AMP-binding enzyme family.</text>
</comment>
<proteinExistence type="inferred from homology"/>
<dbReference type="PROSITE" id="PS00455">
    <property type="entry name" value="AMP_BINDING"/>
    <property type="match status" value="1"/>
</dbReference>
<dbReference type="PANTHER" id="PTHR43201:SF5">
    <property type="entry name" value="MEDIUM-CHAIN ACYL-COA LIGASE ACSF2, MITOCHONDRIAL"/>
    <property type="match status" value="1"/>
</dbReference>
<dbReference type="GO" id="GO:0031956">
    <property type="term" value="F:medium-chain fatty acid-CoA ligase activity"/>
    <property type="evidence" value="ECO:0007669"/>
    <property type="project" value="TreeGrafter"/>
</dbReference>
<evidence type="ECO:0000313" key="5">
    <source>
        <dbReference type="EMBL" id="HIU47680.1"/>
    </source>
</evidence>
<accession>A0A9D1LT89</accession>
<evidence type="ECO:0000256" key="1">
    <source>
        <dbReference type="ARBA" id="ARBA00006432"/>
    </source>
</evidence>
<evidence type="ECO:0000256" key="2">
    <source>
        <dbReference type="ARBA" id="ARBA00022598"/>
    </source>
</evidence>
<reference evidence="5" key="2">
    <citation type="journal article" date="2021" name="PeerJ">
        <title>Extensive microbial diversity within the chicken gut microbiome revealed by metagenomics and culture.</title>
        <authorList>
            <person name="Gilroy R."/>
            <person name="Ravi A."/>
            <person name="Getino M."/>
            <person name="Pursley I."/>
            <person name="Horton D.L."/>
            <person name="Alikhan N.F."/>
            <person name="Baker D."/>
            <person name="Gharbi K."/>
            <person name="Hall N."/>
            <person name="Watson M."/>
            <person name="Adriaenssens E.M."/>
            <person name="Foster-Nyarko E."/>
            <person name="Jarju S."/>
            <person name="Secka A."/>
            <person name="Antonio M."/>
            <person name="Oren A."/>
            <person name="Chaudhuri R.R."/>
            <person name="La Ragione R."/>
            <person name="Hildebrand F."/>
            <person name="Pallen M.J."/>
        </authorList>
    </citation>
    <scope>NUCLEOTIDE SEQUENCE</scope>
    <source>
        <strain evidence="5">ChiSxjej2B14-8506</strain>
    </source>
</reference>
<dbReference type="InterPro" id="IPR042099">
    <property type="entry name" value="ANL_N_sf"/>
</dbReference>
<dbReference type="GO" id="GO:0006631">
    <property type="term" value="P:fatty acid metabolic process"/>
    <property type="evidence" value="ECO:0007669"/>
    <property type="project" value="TreeGrafter"/>
</dbReference>
<dbReference type="Pfam" id="PF00501">
    <property type="entry name" value="AMP-binding"/>
    <property type="match status" value="1"/>
</dbReference>
<dbReference type="InterPro" id="IPR025110">
    <property type="entry name" value="AMP-bd_C"/>
</dbReference>
<feature type="domain" description="AMP-dependent synthetase/ligase" evidence="3">
    <location>
        <begin position="14"/>
        <end position="405"/>
    </location>
</feature>
<dbReference type="SUPFAM" id="SSF56801">
    <property type="entry name" value="Acetyl-CoA synthetase-like"/>
    <property type="match status" value="1"/>
</dbReference>
<protein>
    <submittedName>
        <fullName evidence="5">AMP-binding protein</fullName>
    </submittedName>
</protein>
<evidence type="ECO:0000259" key="4">
    <source>
        <dbReference type="Pfam" id="PF13193"/>
    </source>
</evidence>
<reference evidence="5" key="1">
    <citation type="submission" date="2020-10" db="EMBL/GenBank/DDBJ databases">
        <authorList>
            <person name="Gilroy R."/>
        </authorList>
    </citation>
    <scope>NUCLEOTIDE SEQUENCE</scope>
    <source>
        <strain evidence="5">ChiSxjej2B14-8506</strain>
    </source>
</reference>
<feature type="domain" description="AMP-binding enzyme C-terminal" evidence="4">
    <location>
        <begin position="456"/>
        <end position="531"/>
    </location>
</feature>
<dbReference type="InterPro" id="IPR020845">
    <property type="entry name" value="AMP-binding_CS"/>
</dbReference>
<dbReference type="Proteomes" id="UP000824123">
    <property type="component" value="Unassembled WGS sequence"/>
</dbReference>